<comment type="caution">
    <text evidence="2">The sequence shown here is derived from an EMBL/GenBank/DDBJ whole genome shotgun (WGS) entry which is preliminary data.</text>
</comment>
<keyword evidence="1" id="KW-0732">Signal</keyword>
<accession>A0ABP7NBN8</accession>
<organism evidence="2 3">
    <name type="scientific">Litoribacillus peritrichatus</name>
    <dbReference type="NCBI Taxonomy" id="718191"/>
    <lineage>
        <taxon>Bacteria</taxon>
        <taxon>Pseudomonadati</taxon>
        <taxon>Pseudomonadota</taxon>
        <taxon>Gammaproteobacteria</taxon>
        <taxon>Oceanospirillales</taxon>
        <taxon>Oceanospirillaceae</taxon>
        <taxon>Litoribacillus</taxon>
    </lineage>
</organism>
<dbReference type="Proteomes" id="UP001501565">
    <property type="component" value="Unassembled WGS sequence"/>
</dbReference>
<feature type="signal peptide" evidence="1">
    <location>
        <begin position="1"/>
        <end position="20"/>
    </location>
</feature>
<evidence type="ECO:0000313" key="2">
    <source>
        <dbReference type="EMBL" id="GAA3940986.1"/>
    </source>
</evidence>
<dbReference type="RefSeq" id="WP_344800543.1">
    <property type="nucleotide sequence ID" value="NZ_BAABBN010000015.1"/>
</dbReference>
<dbReference type="EMBL" id="BAABBN010000015">
    <property type="protein sequence ID" value="GAA3940986.1"/>
    <property type="molecule type" value="Genomic_DNA"/>
</dbReference>
<feature type="chain" id="PRO_5047476701" description="Organic solvent tolerance-like N-terminal domain-containing protein" evidence="1">
    <location>
        <begin position="21"/>
        <end position="110"/>
    </location>
</feature>
<evidence type="ECO:0008006" key="4">
    <source>
        <dbReference type="Google" id="ProtNLM"/>
    </source>
</evidence>
<reference evidence="3" key="1">
    <citation type="journal article" date="2019" name="Int. J. Syst. Evol. Microbiol.">
        <title>The Global Catalogue of Microorganisms (GCM) 10K type strain sequencing project: providing services to taxonomists for standard genome sequencing and annotation.</title>
        <authorList>
            <consortium name="The Broad Institute Genomics Platform"/>
            <consortium name="The Broad Institute Genome Sequencing Center for Infectious Disease"/>
            <person name="Wu L."/>
            <person name="Ma J."/>
        </authorList>
    </citation>
    <scope>NUCLEOTIDE SEQUENCE [LARGE SCALE GENOMIC DNA]</scope>
    <source>
        <strain evidence="3">JCM 17551</strain>
    </source>
</reference>
<evidence type="ECO:0000256" key="1">
    <source>
        <dbReference type="SAM" id="SignalP"/>
    </source>
</evidence>
<evidence type="ECO:0000313" key="3">
    <source>
        <dbReference type="Proteomes" id="UP001501565"/>
    </source>
</evidence>
<sequence length="110" mass="11936">MKFLKGLVFSTVLASGLTSAAQMEISSQQQFVSENSKIHTYSGDVQINFGDGQKPETLADTISVENGKTIMEGNVKIRLDNAVAIADKVVYFTSEKGLIAQTDKVTLTFE</sequence>
<protein>
    <recommendedName>
        <fullName evidence="4">Organic solvent tolerance-like N-terminal domain-containing protein</fullName>
    </recommendedName>
</protein>
<gene>
    <name evidence="2" type="ORF">GCM10022277_41200</name>
</gene>
<keyword evidence="3" id="KW-1185">Reference proteome</keyword>
<name>A0ABP7NBN8_9GAMM</name>
<proteinExistence type="predicted"/>